<feature type="transmembrane region" description="Helical" evidence="2">
    <location>
        <begin position="65"/>
        <end position="84"/>
    </location>
</feature>
<evidence type="ECO:0000313" key="5">
    <source>
        <dbReference type="Proteomes" id="UP001213000"/>
    </source>
</evidence>
<evidence type="ECO:0000256" key="2">
    <source>
        <dbReference type="SAM" id="Phobius"/>
    </source>
</evidence>
<organism evidence="4 5">
    <name type="scientific">Leucocoprinus birnbaumii</name>
    <dbReference type="NCBI Taxonomy" id="56174"/>
    <lineage>
        <taxon>Eukaryota</taxon>
        <taxon>Fungi</taxon>
        <taxon>Dikarya</taxon>
        <taxon>Basidiomycota</taxon>
        <taxon>Agaricomycotina</taxon>
        <taxon>Agaricomycetes</taxon>
        <taxon>Agaricomycetidae</taxon>
        <taxon>Agaricales</taxon>
        <taxon>Agaricineae</taxon>
        <taxon>Agaricaceae</taxon>
        <taxon>Leucocoprinus</taxon>
    </lineage>
</organism>
<evidence type="ECO:0000313" key="4">
    <source>
        <dbReference type="EMBL" id="KAJ3564014.1"/>
    </source>
</evidence>
<dbReference type="AlphaFoldDB" id="A0AAD5VM26"/>
<evidence type="ECO:0000256" key="1">
    <source>
        <dbReference type="SAM" id="MobiDB-lite"/>
    </source>
</evidence>
<proteinExistence type="predicted"/>
<keyword evidence="2" id="KW-0472">Membrane</keyword>
<feature type="transmembrane region" description="Helical" evidence="2">
    <location>
        <begin position="197"/>
        <end position="220"/>
    </location>
</feature>
<keyword evidence="5" id="KW-1185">Reference proteome</keyword>
<sequence length="582" mass="65893">MEAPGSQPPLQDADTKTTTAQMQCPCITSHVGMKEEKNPWETCLEYAKGHVDGEIALWKDEVDKLLLFATFFAGVAGTFAVESYHTVRQDPTKTTALLLGTLITIQLNATTPQPNLPIDLDPMAPVTASARRINIYNFLSLILSLSVVMAGILCHQWLREYGQDPHGIPGPRHEHLGIRYMRSEGMRKWGVFRILKILPLILLLSLLLFFAGLIELLLGIDHAATVVASTVIGITTSFMLITTILPAFQSFWVYLFPNSSRLRFCEVPFKSPQAWICYRISATPGRVIKWAKARLLKESRTADPTVIDVFDLQTWSGFDWLVYNSHSRLPSPSANAGYGVHWLGQMYLQERELARALYKCIRDSSILESLRLIITQRDKRRASSIDEASRWSPSDVENPETETETATQTHLSDVVIFQTLAHLAEKIERGHPPTILFEERLDLYLKINEACPDPNIDCPLINDMDQKGLVPHETRKTLVQHITKVISEDLDINHSHLGALDHIVALEFESEAPDLQIFDDVLQALRGWIDRKEWNDDEESVQKNRATKSKLQTDTIALYNRTHVRRRLAAIRRSMKRNDSSG</sequence>
<dbReference type="Proteomes" id="UP001213000">
    <property type="component" value="Unassembled WGS sequence"/>
</dbReference>
<gene>
    <name evidence="4" type="ORF">NP233_g8571</name>
</gene>
<keyword evidence="2" id="KW-1133">Transmembrane helix</keyword>
<protein>
    <recommendedName>
        <fullName evidence="3">DUF6535 domain-containing protein</fullName>
    </recommendedName>
</protein>
<feature type="domain" description="DUF6535" evidence="3">
    <location>
        <begin position="40"/>
        <end position="217"/>
    </location>
</feature>
<feature type="transmembrane region" description="Helical" evidence="2">
    <location>
        <begin position="226"/>
        <end position="254"/>
    </location>
</feature>
<dbReference type="Pfam" id="PF20153">
    <property type="entry name" value="DUF6535"/>
    <property type="match status" value="1"/>
</dbReference>
<feature type="transmembrane region" description="Helical" evidence="2">
    <location>
        <begin position="133"/>
        <end position="154"/>
    </location>
</feature>
<comment type="caution">
    <text evidence="4">The sequence shown here is derived from an EMBL/GenBank/DDBJ whole genome shotgun (WGS) entry which is preliminary data.</text>
</comment>
<dbReference type="EMBL" id="JANIEX010000702">
    <property type="protein sequence ID" value="KAJ3564014.1"/>
    <property type="molecule type" value="Genomic_DNA"/>
</dbReference>
<dbReference type="InterPro" id="IPR045338">
    <property type="entry name" value="DUF6535"/>
</dbReference>
<keyword evidence="2" id="KW-0812">Transmembrane</keyword>
<evidence type="ECO:0000259" key="3">
    <source>
        <dbReference type="Pfam" id="PF20153"/>
    </source>
</evidence>
<reference evidence="4" key="1">
    <citation type="submission" date="2022-07" db="EMBL/GenBank/DDBJ databases">
        <title>Genome Sequence of Leucocoprinus birnbaumii.</title>
        <authorList>
            <person name="Buettner E."/>
        </authorList>
    </citation>
    <scope>NUCLEOTIDE SEQUENCE</scope>
    <source>
        <strain evidence="4">VT141</strain>
    </source>
</reference>
<name>A0AAD5VM26_9AGAR</name>
<accession>A0AAD5VM26</accession>
<feature type="region of interest" description="Disordered" evidence="1">
    <location>
        <begin position="384"/>
        <end position="408"/>
    </location>
</feature>